<comment type="caution">
    <text evidence="15">The sequence shown here is derived from an EMBL/GenBank/DDBJ whole genome shotgun (WGS) entry which is preliminary data.</text>
</comment>
<evidence type="ECO:0000256" key="14">
    <source>
        <dbReference type="SAM" id="Phobius"/>
    </source>
</evidence>
<evidence type="ECO:0000256" key="12">
    <source>
        <dbReference type="ARBA" id="ARBA00042475"/>
    </source>
</evidence>
<evidence type="ECO:0000256" key="13">
    <source>
        <dbReference type="ARBA" id="ARBA00047690"/>
    </source>
</evidence>
<proteinExistence type="predicted"/>
<comment type="catalytic activity">
    <reaction evidence="13">
        <text>heme b + (2E,6E)-farnesyl diphosphate + H2O = Fe(II)-heme o + diphosphate</text>
        <dbReference type="Rhea" id="RHEA:28070"/>
        <dbReference type="ChEBI" id="CHEBI:15377"/>
        <dbReference type="ChEBI" id="CHEBI:33019"/>
        <dbReference type="ChEBI" id="CHEBI:60344"/>
        <dbReference type="ChEBI" id="CHEBI:60530"/>
        <dbReference type="ChEBI" id="CHEBI:175763"/>
        <dbReference type="EC" id="2.5.1.141"/>
    </reaction>
</comment>
<evidence type="ECO:0000313" key="15">
    <source>
        <dbReference type="EMBL" id="TCK60404.1"/>
    </source>
</evidence>
<comment type="subcellular location">
    <subcellularLocation>
        <location evidence="1">Cell membrane</location>
        <topology evidence="1">Multi-pass membrane protein</topology>
    </subcellularLocation>
</comment>
<evidence type="ECO:0000256" key="4">
    <source>
        <dbReference type="ARBA" id="ARBA00022475"/>
    </source>
</evidence>
<dbReference type="Pfam" id="PF01040">
    <property type="entry name" value="UbiA"/>
    <property type="match status" value="1"/>
</dbReference>
<evidence type="ECO:0000256" key="5">
    <source>
        <dbReference type="ARBA" id="ARBA00022679"/>
    </source>
</evidence>
<feature type="transmembrane region" description="Helical" evidence="14">
    <location>
        <begin position="245"/>
        <end position="263"/>
    </location>
</feature>
<evidence type="ECO:0000256" key="7">
    <source>
        <dbReference type="ARBA" id="ARBA00022989"/>
    </source>
</evidence>
<evidence type="ECO:0000256" key="2">
    <source>
        <dbReference type="ARBA" id="ARBA00004919"/>
    </source>
</evidence>
<feature type="transmembrane region" description="Helical" evidence="14">
    <location>
        <begin position="91"/>
        <end position="109"/>
    </location>
</feature>
<keyword evidence="9 14" id="KW-0472">Membrane</keyword>
<dbReference type="Gene3D" id="1.10.357.140">
    <property type="entry name" value="UbiA prenyltransferase"/>
    <property type="match status" value="1"/>
</dbReference>
<dbReference type="InterPro" id="IPR000537">
    <property type="entry name" value="UbiA_prenyltransferase"/>
</dbReference>
<feature type="transmembrane region" description="Helical" evidence="14">
    <location>
        <begin position="189"/>
        <end position="207"/>
    </location>
</feature>
<dbReference type="CDD" id="cd13957">
    <property type="entry name" value="PT_UbiA_Cox10"/>
    <property type="match status" value="1"/>
</dbReference>
<evidence type="ECO:0000256" key="6">
    <source>
        <dbReference type="ARBA" id="ARBA00022692"/>
    </source>
</evidence>
<evidence type="ECO:0000313" key="16">
    <source>
        <dbReference type="Proteomes" id="UP000294614"/>
    </source>
</evidence>
<dbReference type="InterPro" id="IPR044878">
    <property type="entry name" value="UbiA_sf"/>
</dbReference>
<dbReference type="RefSeq" id="WP_132873089.1">
    <property type="nucleotide sequence ID" value="NZ_JBLJBI010000099.1"/>
</dbReference>
<dbReference type="OrthoDB" id="9814417at2"/>
<organism evidence="15 16">
    <name type="scientific">Seleniivibrio woodruffii</name>
    <dbReference type="NCBI Taxonomy" id="1078050"/>
    <lineage>
        <taxon>Bacteria</taxon>
        <taxon>Pseudomonadati</taxon>
        <taxon>Deferribacterota</taxon>
        <taxon>Deferribacteres</taxon>
        <taxon>Deferribacterales</taxon>
        <taxon>Geovibrionaceae</taxon>
        <taxon>Seleniivibrio</taxon>
    </lineage>
</organism>
<dbReference type="GO" id="GO:0005886">
    <property type="term" value="C:plasma membrane"/>
    <property type="evidence" value="ECO:0007669"/>
    <property type="project" value="UniProtKB-SubCell"/>
</dbReference>
<evidence type="ECO:0000256" key="9">
    <source>
        <dbReference type="ARBA" id="ARBA00023136"/>
    </source>
</evidence>
<evidence type="ECO:0000256" key="11">
    <source>
        <dbReference type="ARBA" id="ARBA00040810"/>
    </source>
</evidence>
<dbReference type="PROSITE" id="PS00943">
    <property type="entry name" value="UBIA"/>
    <property type="match status" value="1"/>
</dbReference>
<evidence type="ECO:0000256" key="3">
    <source>
        <dbReference type="ARBA" id="ARBA00012292"/>
    </source>
</evidence>
<dbReference type="GO" id="GO:0006783">
    <property type="term" value="P:heme biosynthetic process"/>
    <property type="evidence" value="ECO:0007669"/>
    <property type="project" value="UniProtKB-KW"/>
</dbReference>
<feature type="transmembrane region" description="Helical" evidence="14">
    <location>
        <begin position="213"/>
        <end position="233"/>
    </location>
</feature>
<keyword evidence="16" id="KW-1185">Reference proteome</keyword>
<gene>
    <name evidence="15" type="ORF">C8D98_1277</name>
</gene>
<keyword evidence="8" id="KW-0350">Heme biosynthesis</keyword>
<dbReference type="PANTHER" id="PTHR43448">
    <property type="entry name" value="PROTOHEME IX FARNESYLTRANSFERASE, MITOCHONDRIAL"/>
    <property type="match status" value="1"/>
</dbReference>
<dbReference type="Proteomes" id="UP000294614">
    <property type="component" value="Unassembled WGS sequence"/>
</dbReference>
<dbReference type="AlphaFoldDB" id="A0A4R1K811"/>
<dbReference type="EC" id="2.5.1.141" evidence="3"/>
<feature type="transmembrane region" description="Helical" evidence="14">
    <location>
        <begin position="63"/>
        <end position="85"/>
    </location>
</feature>
<name>A0A4R1K811_9BACT</name>
<evidence type="ECO:0000256" key="8">
    <source>
        <dbReference type="ARBA" id="ARBA00023133"/>
    </source>
</evidence>
<dbReference type="EMBL" id="SMGG01000004">
    <property type="protein sequence ID" value="TCK60404.1"/>
    <property type="molecule type" value="Genomic_DNA"/>
</dbReference>
<reference evidence="15 16" key="1">
    <citation type="submission" date="2019-03" db="EMBL/GenBank/DDBJ databases">
        <title>Genomic Encyclopedia of Type Strains, Phase IV (KMG-IV): sequencing the most valuable type-strain genomes for metagenomic binning, comparative biology and taxonomic classification.</title>
        <authorList>
            <person name="Goeker M."/>
        </authorList>
    </citation>
    <scope>NUCLEOTIDE SEQUENCE [LARGE SCALE GENOMIC DNA]</scope>
    <source>
        <strain evidence="15 16">DSM 24984</strain>
    </source>
</reference>
<keyword evidence="6 14" id="KW-0812">Transmembrane</keyword>
<evidence type="ECO:0000256" key="10">
    <source>
        <dbReference type="ARBA" id="ARBA00030253"/>
    </source>
</evidence>
<feature type="transmembrane region" description="Helical" evidence="14">
    <location>
        <begin position="22"/>
        <end position="42"/>
    </location>
</feature>
<dbReference type="InterPro" id="IPR030470">
    <property type="entry name" value="UbiA_prenylTrfase_CS"/>
</dbReference>
<dbReference type="InterPro" id="IPR006369">
    <property type="entry name" value="Protohaem_IX_farnesylTrfase"/>
</dbReference>
<comment type="pathway">
    <text evidence="2">Porphyrin-containing compound metabolism; heme O biosynthesis; heme O from protoheme: step 1/1.</text>
</comment>
<dbReference type="GO" id="GO:0008495">
    <property type="term" value="F:protoheme IX farnesyltransferase activity"/>
    <property type="evidence" value="ECO:0007669"/>
    <property type="project" value="UniProtKB-EC"/>
</dbReference>
<protein>
    <recommendedName>
        <fullName evidence="11">Protoheme IX farnesyltransferase</fullName>
        <ecNumber evidence="3">2.5.1.141</ecNumber>
    </recommendedName>
    <alternativeName>
        <fullName evidence="12">Heme B farnesyltransferase</fullName>
    </alternativeName>
    <alternativeName>
        <fullName evidence="10">Heme O synthase</fullName>
    </alternativeName>
</protein>
<accession>A0A4R1K811</accession>
<sequence length="264" mass="29335">MVGLSAFAGACLSYHHIGFHHLYAMLAATFLSFGCSALNQFQERDLDGMMQRTKKRPLPSGNLMPKEVLVLSVSLILMGMGFIVLSESLSAILIGIFVIVGYNFLYTPFKRISPFSVMLGSFSGAVPPLLGYTMAGGSPFDVKILLVSATLYLWQTPHFAILADMHADDYIQAGFKTLRHSYGEDKSRLFISVWSAAYFAALMFLPLADIYVYKYTMFAHIAVALPAAFIVLFYSDNPRIRFHTLNLSAMMFFLLLAVDSMIVL</sequence>
<dbReference type="PANTHER" id="PTHR43448:SF7">
    <property type="entry name" value="4-HYDROXYBENZOATE SOLANESYLTRANSFERASE"/>
    <property type="match status" value="1"/>
</dbReference>
<keyword evidence="5 15" id="KW-0808">Transferase</keyword>
<keyword evidence="7 14" id="KW-1133">Transmembrane helix</keyword>
<keyword evidence="4" id="KW-1003">Cell membrane</keyword>
<evidence type="ECO:0000256" key="1">
    <source>
        <dbReference type="ARBA" id="ARBA00004651"/>
    </source>
</evidence>